<accession>A0A9P4LLV7</accession>
<dbReference type="AlphaFoldDB" id="A0A9P4LLV7"/>
<dbReference type="Proteomes" id="UP000799777">
    <property type="component" value="Unassembled WGS sequence"/>
</dbReference>
<dbReference type="SUPFAM" id="SSF56112">
    <property type="entry name" value="Protein kinase-like (PK-like)"/>
    <property type="match status" value="1"/>
</dbReference>
<dbReference type="EMBL" id="ML978205">
    <property type="protein sequence ID" value="KAF2029042.1"/>
    <property type="molecule type" value="Genomic_DNA"/>
</dbReference>
<dbReference type="Gene3D" id="1.10.510.10">
    <property type="entry name" value="Transferase(Phosphotransferase) domain 1"/>
    <property type="match status" value="1"/>
</dbReference>
<keyword evidence="3" id="KW-1185">Reference proteome</keyword>
<evidence type="ECO:0000259" key="1">
    <source>
        <dbReference type="PROSITE" id="PS50011"/>
    </source>
</evidence>
<name>A0A9P4LLV7_9PLEO</name>
<evidence type="ECO:0000313" key="2">
    <source>
        <dbReference type="EMBL" id="KAF2029042.1"/>
    </source>
</evidence>
<gene>
    <name evidence="2" type="ORF">EK21DRAFT_113264</name>
</gene>
<evidence type="ECO:0000313" key="3">
    <source>
        <dbReference type="Proteomes" id="UP000799777"/>
    </source>
</evidence>
<dbReference type="OrthoDB" id="310217at2759"/>
<dbReference type="GO" id="GO:0004672">
    <property type="term" value="F:protein kinase activity"/>
    <property type="evidence" value="ECO:0007669"/>
    <property type="project" value="InterPro"/>
</dbReference>
<feature type="domain" description="Protein kinase" evidence="1">
    <location>
        <begin position="1"/>
        <end position="188"/>
    </location>
</feature>
<organism evidence="2 3">
    <name type="scientific">Setomelanomma holmii</name>
    <dbReference type="NCBI Taxonomy" id="210430"/>
    <lineage>
        <taxon>Eukaryota</taxon>
        <taxon>Fungi</taxon>
        <taxon>Dikarya</taxon>
        <taxon>Ascomycota</taxon>
        <taxon>Pezizomycotina</taxon>
        <taxon>Dothideomycetes</taxon>
        <taxon>Pleosporomycetidae</taxon>
        <taxon>Pleosporales</taxon>
        <taxon>Pleosporineae</taxon>
        <taxon>Phaeosphaeriaceae</taxon>
        <taxon>Setomelanomma</taxon>
    </lineage>
</organism>
<sequence length="232" mass="26945">MGLGLDYIHNGLSKRYVHIDIKPDYIFTLTPPDYTDNDIPIVPHFKIADFARLTEYPAHSERLSNGRPVDIWALAATIQNFALGIKPTQSRAAFIVDCKAQGLHYPQDDDEWYLMRSLVPVMYRPIDATAQELRDNWDVDDPLPHHEPYSHTLNTWYKSLFNTKPFARLNSARIRKHICSTAERHVKIELDMEKAREHFENAKKFREGAEERRKEADCGVQTRRAAVYGHWG</sequence>
<dbReference type="GO" id="GO:0005524">
    <property type="term" value="F:ATP binding"/>
    <property type="evidence" value="ECO:0007669"/>
    <property type="project" value="InterPro"/>
</dbReference>
<comment type="caution">
    <text evidence="2">The sequence shown here is derived from an EMBL/GenBank/DDBJ whole genome shotgun (WGS) entry which is preliminary data.</text>
</comment>
<protein>
    <recommendedName>
        <fullName evidence="1">Protein kinase domain-containing protein</fullName>
    </recommendedName>
</protein>
<proteinExistence type="predicted"/>
<reference evidence="2" key="1">
    <citation type="journal article" date="2020" name="Stud. Mycol.">
        <title>101 Dothideomycetes genomes: a test case for predicting lifestyles and emergence of pathogens.</title>
        <authorList>
            <person name="Haridas S."/>
            <person name="Albert R."/>
            <person name="Binder M."/>
            <person name="Bloem J."/>
            <person name="Labutti K."/>
            <person name="Salamov A."/>
            <person name="Andreopoulos B."/>
            <person name="Baker S."/>
            <person name="Barry K."/>
            <person name="Bills G."/>
            <person name="Bluhm B."/>
            <person name="Cannon C."/>
            <person name="Castanera R."/>
            <person name="Culley D."/>
            <person name="Daum C."/>
            <person name="Ezra D."/>
            <person name="Gonzalez J."/>
            <person name="Henrissat B."/>
            <person name="Kuo A."/>
            <person name="Liang C."/>
            <person name="Lipzen A."/>
            <person name="Lutzoni F."/>
            <person name="Magnuson J."/>
            <person name="Mondo S."/>
            <person name="Nolan M."/>
            <person name="Ohm R."/>
            <person name="Pangilinan J."/>
            <person name="Park H.-J."/>
            <person name="Ramirez L."/>
            <person name="Alfaro M."/>
            <person name="Sun H."/>
            <person name="Tritt A."/>
            <person name="Yoshinaga Y."/>
            <person name="Zwiers L.-H."/>
            <person name="Turgeon B."/>
            <person name="Goodwin S."/>
            <person name="Spatafora J."/>
            <person name="Crous P."/>
            <person name="Grigoriev I."/>
        </authorList>
    </citation>
    <scope>NUCLEOTIDE SEQUENCE</scope>
    <source>
        <strain evidence="2">CBS 110217</strain>
    </source>
</reference>
<dbReference type="InterPro" id="IPR000719">
    <property type="entry name" value="Prot_kinase_dom"/>
</dbReference>
<dbReference type="PROSITE" id="PS50011">
    <property type="entry name" value="PROTEIN_KINASE_DOM"/>
    <property type="match status" value="1"/>
</dbReference>
<dbReference type="InterPro" id="IPR011009">
    <property type="entry name" value="Kinase-like_dom_sf"/>
</dbReference>